<dbReference type="Gene3D" id="1.20.1070.10">
    <property type="entry name" value="Rhodopsin 7-helix transmembrane proteins"/>
    <property type="match status" value="1"/>
</dbReference>
<feature type="transmembrane region" description="Helical" evidence="5">
    <location>
        <begin position="141"/>
        <end position="166"/>
    </location>
</feature>
<sequence length="335" mass="39632">MSTNTDNHSTVNVRSLAISMSDFYSILFSIYLLLIIPSISCSLFALYHFLYDRNLRQALHNHIIIVLLILNLIYELTVMICMIHYFRNFQTFPPSVTFHVIYGYFDWTFYIVESILYAWVTIERHVLIFHDKLIATKTKRILIHYFPPVFIIVYCFVYHGIVFFFWPCANNNKTISSIFFTPCAFQNSSLFLYEMITHYVSPILIIVISSCTLLVRVIWRKYQVQRRISWSRYRKMAVQVLTISCLYVIFIFPYIFMNFLYICGVPVDMENDFFLVAPYLAYFTFLLFPVVAVGSLPEFRGKFKNVLPCLGQRRVIRPINFTTFRTANNQLPTIQ</sequence>
<name>A0A815LP10_ADIRI</name>
<evidence type="ECO:0000313" key="7">
    <source>
        <dbReference type="EMBL" id="CAF1413032.1"/>
    </source>
</evidence>
<dbReference type="CDD" id="cd00637">
    <property type="entry name" value="7tm_classA_rhodopsin-like"/>
    <property type="match status" value="1"/>
</dbReference>
<feature type="transmembrane region" description="Helical" evidence="5">
    <location>
        <begin position="240"/>
        <end position="261"/>
    </location>
</feature>
<feature type="transmembrane region" description="Helical" evidence="5">
    <location>
        <begin position="273"/>
        <end position="296"/>
    </location>
</feature>
<evidence type="ECO:0000256" key="2">
    <source>
        <dbReference type="ARBA" id="ARBA00022692"/>
    </source>
</evidence>
<dbReference type="PROSITE" id="PS50262">
    <property type="entry name" value="G_PROTEIN_RECEP_F1_2"/>
    <property type="match status" value="1"/>
</dbReference>
<dbReference type="InterPro" id="IPR000276">
    <property type="entry name" value="GPCR_Rhodpsn"/>
</dbReference>
<dbReference type="EMBL" id="CAJNOJ010000351">
    <property type="protein sequence ID" value="CAF1413032.1"/>
    <property type="molecule type" value="Genomic_DNA"/>
</dbReference>
<evidence type="ECO:0000256" key="1">
    <source>
        <dbReference type="ARBA" id="ARBA00004370"/>
    </source>
</evidence>
<keyword evidence="2 5" id="KW-0812">Transmembrane</keyword>
<dbReference type="OrthoDB" id="10343372at2759"/>
<dbReference type="InterPro" id="IPR017452">
    <property type="entry name" value="GPCR_Rhodpsn_7TM"/>
</dbReference>
<dbReference type="Proteomes" id="UP000663852">
    <property type="component" value="Unassembled WGS sequence"/>
</dbReference>
<dbReference type="SUPFAM" id="SSF81321">
    <property type="entry name" value="Family A G protein-coupled receptor-like"/>
    <property type="match status" value="1"/>
</dbReference>
<evidence type="ECO:0000256" key="4">
    <source>
        <dbReference type="ARBA" id="ARBA00023136"/>
    </source>
</evidence>
<dbReference type="GO" id="GO:0016020">
    <property type="term" value="C:membrane"/>
    <property type="evidence" value="ECO:0007669"/>
    <property type="project" value="UniProtKB-SubCell"/>
</dbReference>
<evidence type="ECO:0000313" key="8">
    <source>
        <dbReference type="Proteomes" id="UP000663852"/>
    </source>
</evidence>
<comment type="subcellular location">
    <subcellularLocation>
        <location evidence="1">Membrane</location>
    </subcellularLocation>
</comment>
<accession>A0A815LP10</accession>
<keyword evidence="4 5" id="KW-0472">Membrane</keyword>
<organism evidence="7 8">
    <name type="scientific">Adineta ricciae</name>
    <name type="common">Rotifer</name>
    <dbReference type="NCBI Taxonomy" id="249248"/>
    <lineage>
        <taxon>Eukaryota</taxon>
        <taxon>Metazoa</taxon>
        <taxon>Spiralia</taxon>
        <taxon>Gnathifera</taxon>
        <taxon>Rotifera</taxon>
        <taxon>Eurotatoria</taxon>
        <taxon>Bdelloidea</taxon>
        <taxon>Adinetida</taxon>
        <taxon>Adinetidae</taxon>
        <taxon>Adineta</taxon>
    </lineage>
</organism>
<proteinExistence type="predicted"/>
<dbReference type="Pfam" id="PF00001">
    <property type="entry name" value="7tm_1"/>
    <property type="match status" value="1"/>
</dbReference>
<protein>
    <recommendedName>
        <fullName evidence="6">G-protein coupled receptors family 1 profile domain-containing protein</fullName>
    </recommendedName>
</protein>
<feature type="transmembrane region" description="Helical" evidence="5">
    <location>
        <begin position="23"/>
        <end position="51"/>
    </location>
</feature>
<gene>
    <name evidence="7" type="ORF">EDS130_LOCUS36877</name>
</gene>
<evidence type="ECO:0000256" key="3">
    <source>
        <dbReference type="ARBA" id="ARBA00022989"/>
    </source>
</evidence>
<reference evidence="7" key="1">
    <citation type="submission" date="2021-02" db="EMBL/GenBank/DDBJ databases">
        <authorList>
            <person name="Nowell W R."/>
        </authorList>
    </citation>
    <scope>NUCLEOTIDE SEQUENCE</scope>
</reference>
<evidence type="ECO:0000259" key="6">
    <source>
        <dbReference type="PROSITE" id="PS50262"/>
    </source>
</evidence>
<feature type="transmembrane region" description="Helical" evidence="5">
    <location>
        <begin position="199"/>
        <end position="219"/>
    </location>
</feature>
<keyword evidence="3 5" id="KW-1133">Transmembrane helix</keyword>
<comment type="caution">
    <text evidence="7">The sequence shown here is derived from an EMBL/GenBank/DDBJ whole genome shotgun (WGS) entry which is preliminary data.</text>
</comment>
<feature type="transmembrane region" description="Helical" evidence="5">
    <location>
        <begin position="63"/>
        <end position="86"/>
    </location>
</feature>
<evidence type="ECO:0000256" key="5">
    <source>
        <dbReference type="SAM" id="Phobius"/>
    </source>
</evidence>
<dbReference type="AlphaFoldDB" id="A0A815LP10"/>
<feature type="transmembrane region" description="Helical" evidence="5">
    <location>
        <begin position="98"/>
        <end position="120"/>
    </location>
</feature>
<dbReference type="GO" id="GO:0004930">
    <property type="term" value="F:G protein-coupled receptor activity"/>
    <property type="evidence" value="ECO:0007669"/>
    <property type="project" value="InterPro"/>
</dbReference>
<feature type="domain" description="G-protein coupled receptors family 1 profile" evidence="6">
    <location>
        <begin position="41"/>
        <end position="292"/>
    </location>
</feature>